<dbReference type="Proteomes" id="UP000186373">
    <property type="component" value="Unassembled WGS sequence"/>
</dbReference>
<name>A0A1N7HUJ0_9FLAO</name>
<sequence length="178" mass="20529">MIRKISLKILLIISVGTVLYSCTNKKAEDLQSLLDKKEARTSAMLIGETGFESVKLDDLIAHDYTKALSVIEKEEAEFNTIIEDIQKANTDGIPKGKEVQQAAISYYIALKDLFMFSRKEIEQEKIMRNSKTEKEIRAAQDQMLELGREKQKLYQKVFKADEKLFTVKRQFESENQLK</sequence>
<gene>
    <name evidence="2" type="ORF">SAMN05421639_101190</name>
</gene>
<evidence type="ECO:0000313" key="3">
    <source>
        <dbReference type="Proteomes" id="UP000186373"/>
    </source>
</evidence>
<protein>
    <recommendedName>
        <fullName evidence="4">Lipoprotein</fullName>
    </recommendedName>
</protein>
<dbReference type="RefSeq" id="WP_076503988.1">
    <property type="nucleotide sequence ID" value="NZ_FTNY01000001.1"/>
</dbReference>
<reference evidence="3" key="1">
    <citation type="submission" date="2017-01" db="EMBL/GenBank/DDBJ databases">
        <authorList>
            <person name="Varghese N."/>
            <person name="Submissions S."/>
        </authorList>
    </citation>
    <scope>NUCLEOTIDE SEQUENCE [LARGE SCALE GENOMIC DNA]</scope>
    <source>
        <strain evidence="3">DSM 17126</strain>
    </source>
</reference>
<evidence type="ECO:0000256" key="1">
    <source>
        <dbReference type="SAM" id="Coils"/>
    </source>
</evidence>
<dbReference type="EMBL" id="FTNY01000001">
    <property type="protein sequence ID" value="SIS28503.1"/>
    <property type="molecule type" value="Genomic_DNA"/>
</dbReference>
<organism evidence="2 3">
    <name type="scientific">Chryseobacterium shigense</name>
    <dbReference type="NCBI Taxonomy" id="297244"/>
    <lineage>
        <taxon>Bacteria</taxon>
        <taxon>Pseudomonadati</taxon>
        <taxon>Bacteroidota</taxon>
        <taxon>Flavobacteriia</taxon>
        <taxon>Flavobacteriales</taxon>
        <taxon>Weeksellaceae</taxon>
        <taxon>Chryseobacterium group</taxon>
        <taxon>Chryseobacterium</taxon>
    </lineage>
</organism>
<dbReference type="OrthoDB" id="762784at2"/>
<feature type="coiled-coil region" evidence="1">
    <location>
        <begin position="129"/>
        <end position="156"/>
    </location>
</feature>
<evidence type="ECO:0000313" key="2">
    <source>
        <dbReference type="EMBL" id="SIS28503.1"/>
    </source>
</evidence>
<dbReference type="AlphaFoldDB" id="A0A1N7HUJ0"/>
<dbReference type="PROSITE" id="PS51257">
    <property type="entry name" value="PROKAR_LIPOPROTEIN"/>
    <property type="match status" value="1"/>
</dbReference>
<proteinExistence type="predicted"/>
<accession>A0A1N7HUJ0</accession>
<keyword evidence="3" id="KW-1185">Reference proteome</keyword>
<keyword evidence="1" id="KW-0175">Coiled coil</keyword>
<evidence type="ECO:0008006" key="4">
    <source>
        <dbReference type="Google" id="ProtNLM"/>
    </source>
</evidence>